<proteinExistence type="predicted"/>
<dbReference type="Proteomes" id="UP001500556">
    <property type="component" value="Unassembled WGS sequence"/>
</dbReference>
<keyword evidence="1" id="KW-1133">Transmembrane helix</keyword>
<feature type="transmembrane region" description="Helical" evidence="1">
    <location>
        <begin position="136"/>
        <end position="154"/>
    </location>
</feature>
<keyword evidence="1" id="KW-0812">Transmembrane</keyword>
<feature type="transmembrane region" description="Helical" evidence="1">
    <location>
        <begin position="193"/>
        <end position="212"/>
    </location>
</feature>
<evidence type="ECO:0008006" key="4">
    <source>
        <dbReference type="Google" id="ProtNLM"/>
    </source>
</evidence>
<feature type="transmembrane region" description="Helical" evidence="1">
    <location>
        <begin position="80"/>
        <end position="100"/>
    </location>
</feature>
<gene>
    <name evidence="2" type="ORF">GCM10025782_14630</name>
</gene>
<feature type="transmembrane region" description="Helical" evidence="1">
    <location>
        <begin position="12"/>
        <end position="30"/>
    </location>
</feature>
<keyword evidence="3" id="KW-1185">Reference proteome</keyword>
<dbReference type="EMBL" id="BAABLO010000004">
    <property type="protein sequence ID" value="GAA4718491.1"/>
    <property type="molecule type" value="Genomic_DNA"/>
</dbReference>
<evidence type="ECO:0000256" key="1">
    <source>
        <dbReference type="SAM" id="Phobius"/>
    </source>
</evidence>
<evidence type="ECO:0000313" key="2">
    <source>
        <dbReference type="EMBL" id="GAA4718491.1"/>
    </source>
</evidence>
<reference evidence="3" key="1">
    <citation type="journal article" date="2019" name="Int. J. Syst. Evol. Microbiol.">
        <title>The Global Catalogue of Microorganisms (GCM) 10K type strain sequencing project: providing services to taxonomists for standard genome sequencing and annotation.</title>
        <authorList>
            <consortium name="The Broad Institute Genomics Platform"/>
            <consortium name="The Broad Institute Genome Sequencing Center for Infectious Disease"/>
            <person name="Wu L."/>
            <person name="Ma J."/>
        </authorList>
    </citation>
    <scope>NUCLEOTIDE SEQUENCE [LARGE SCALE GENOMIC DNA]</scope>
    <source>
        <strain evidence="3">JCM 18961</strain>
    </source>
</reference>
<protein>
    <recommendedName>
        <fullName evidence="4">MFS transporter permease</fullName>
    </recommendedName>
</protein>
<feature type="transmembrane region" description="Helical" evidence="1">
    <location>
        <begin position="106"/>
        <end position="124"/>
    </location>
</feature>
<sequence>MPLARVATLRLLVFAFVVVDVLGLHTSGWYHGWADPVWYEPLVMGRVLHLPAATVLLVQVLKWGCVAAALAAMTGRAPRLLGWTVAVGWVWYQYVAFSYGKVDHDRADFVVALALLPTVGLAHLDDRRRSEAAGLALRAVQLAAVATYFLSAWAKVRFGGWDWVNSATMVRAVVRRGTPWAQWLLEAPWTLHAFQWVLFTAELTSPVIFVLSERWRRRVVAAWFVFHAMTYAAITIAFWPHLVMMLAFLPLEQYAARLRTRLARREERSGAPVGSAG</sequence>
<keyword evidence="1" id="KW-0472">Membrane</keyword>
<comment type="caution">
    <text evidence="2">The sequence shown here is derived from an EMBL/GenBank/DDBJ whole genome shotgun (WGS) entry which is preliminary data.</text>
</comment>
<accession>A0ABP8XZ73</accession>
<organism evidence="2 3">
    <name type="scientific">Pedococcus ginsenosidimutans</name>
    <dbReference type="NCBI Taxonomy" id="490570"/>
    <lineage>
        <taxon>Bacteria</taxon>
        <taxon>Bacillati</taxon>
        <taxon>Actinomycetota</taxon>
        <taxon>Actinomycetes</taxon>
        <taxon>Micrococcales</taxon>
        <taxon>Intrasporangiaceae</taxon>
        <taxon>Pedococcus</taxon>
    </lineage>
</organism>
<evidence type="ECO:0000313" key="3">
    <source>
        <dbReference type="Proteomes" id="UP001500556"/>
    </source>
</evidence>
<feature type="transmembrane region" description="Helical" evidence="1">
    <location>
        <begin position="50"/>
        <end position="73"/>
    </location>
</feature>
<feature type="transmembrane region" description="Helical" evidence="1">
    <location>
        <begin position="219"/>
        <end position="239"/>
    </location>
</feature>
<name>A0ABP8XZ73_9MICO</name>